<evidence type="ECO:0000313" key="8">
    <source>
        <dbReference type="EMBL" id="MDN4605781.1"/>
    </source>
</evidence>
<protein>
    <submittedName>
        <fullName evidence="8">MFS transporter</fullName>
    </submittedName>
</protein>
<dbReference type="InterPro" id="IPR011701">
    <property type="entry name" value="MFS"/>
</dbReference>
<organism evidence="8 9">
    <name type="scientific">Paenibacillus vandeheii</name>
    <dbReference type="NCBI Taxonomy" id="3035917"/>
    <lineage>
        <taxon>Bacteria</taxon>
        <taxon>Bacillati</taxon>
        <taxon>Bacillota</taxon>
        <taxon>Bacilli</taxon>
        <taxon>Bacillales</taxon>
        <taxon>Paenibacillaceae</taxon>
        <taxon>Paenibacillus</taxon>
    </lineage>
</organism>
<dbReference type="InterPro" id="IPR001958">
    <property type="entry name" value="Tet-R_TetA/multi-R_MdtG-like"/>
</dbReference>
<dbReference type="SUPFAM" id="SSF103473">
    <property type="entry name" value="MFS general substrate transporter"/>
    <property type="match status" value="1"/>
</dbReference>
<evidence type="ECO:0000256" key="5">
    <source>
        <dbReference type="ARBA" id="ARBA00023136"/>
    </source>
</evidence>
<feature type="transmembrane region" description="Helical" evidence="6">
    <location>
        <begin position="348"/>
        <end position="367"/>
    </location>
</feature>
<reference evidence="8" key="1">
    <citation type="submission" date="2023-03" db="EMBL/GenBank/DDBJ databases">
        <title>MT1 and MT2 Draft Genomes of Novel Species.</title>
        <authorList>
            <person name="Venkateswaran K."/>
        </authorList>
    </citation>
    <scope>NUCLEOTIDE SEQUENCE</scope>
    <source>
        <strain evidence="8">F6_3S_P_1C</strain>
    </source>
</reference>
<dbReference type="PANTHER" id="PTHR23531:SF1">
    <property type="entry name" value="QUINOLENE RESISTANCE PROTEIN NORA"/>
    <property type="match status" value="1"/>
</dbReference>
<keyword evidence="4 6" id="KW-1133">Transmembrane helix</keyword>
<feature type="transmembrane region" description="Helical" evidence="6">
    <location>
        <begin position="75"/>
        <end position="100"/>
    </location>
</feature>
<feature type="transmembrane region" description="Helical" evidence="6">
    <location>
        <begin position="160"/>
        <end position="182"/>
    </location>
</feature>
<feature type="transmembrane region" description="Helical" evidence="6">
    <location>
        <begin position="7"/>
        <end position="30"/>
    </location>
</feature>
<sequence>MIESKKFVAGIAIITAICLLGNAMLYVVLPIYWRDFGLRSLWEAGVLLSINRLLRLPLNPLVNWFYNRFDKKTGVIVAIILAFISTLSYGFLKGFIWLLIMRCVWGAAWTLLRIGGLLTVVELSSDKNRGELMGTYNSLWGLGHLGGALLGGLLTELVGLKFVTITFGIIALLCIPLAYHIIPHGISRPIKKEIPAKLIHLLFEKKNRPLFLSGFLIHMIYFGIIAFTLSRIVEFHIPHNISVLGLLIGAASISGIIQALKSGWEPFVSPKVGKLTDTKGIRSPLLAMALISTAFTLVLISIPSTIFLAILILLVMQFMSTIATTLCDTLAADKTAKENQNKTEIMTGYTIVTDLGVAIGPLLASLFEQSLTPLYVGTAVLLIGLGISVIKSTSTEASNPSR</sequence>
<accession>A0ABT8JKV5</accession>
<evidence type="ECO:0000256" key="1">
    <source>
        <dbReference type="ARBA" id="ARBA00004651"/>
    </source>
</evidence>
<dbReference type="Pfam" id="PF07690">
    <property type="entry name" value="MFS_1"/>
    <property type="match status" value="1"/>
</dbReference>
<dbReference type="InterPro" id="IPR020846">
    <property type="entry name" value="MFS_dom"/>
</dbReference>
<keyword evidence="5 6" id="KW-0472">Membrane</keyword>
<feature type="transmembrane region" description="Helical" evidence="6">
    <location>
        <begin position="241"/>
        <end position="260"/>
    </location>
</feature>
<evidence type="ECO:0000259" key="7">
    <source>
        <dbReference type="PROSITE" id="PS50850"/>
    </source>
</evidence>
<dbReference type="PROSITE" id="PS50850">
    <property type="entry name" value="MFS"/>
    <property type="match status" value="1"/>
</dbReference>
<evidence type="ECO:0000256" key="4">
    <source>
        <dbReference type="ARBA" id="ARBA00022989"/>
    </source>
</evidence>
<evidence type="ECO:0000256" key="6">
    <source>
        <dbReference type="SAM" id="Phobius"/>
    </source>
</evidence>
<name>A0ABT8JKV5_9BACL</name>
<proteinExistence type="predicted"/>
<dbReference type="RefSeq" id="WP_301250067.1">
    <property type="nucleotide sequence ID" value="NZ_JAROCD010000029.1"/>
</dbReference>
<feature type="transmembrane region" description="Helical" evidence="6">
    <location>
        <begin position="136"/>
        <end position="154"/>
    </location>
</feature>
<dbReference type="Proteomes" id="UP001174205">
    <property type="component" value="Unassembled WGS sequence"/>
</dbReference>
<dbReference type="PRINTS" id="PR01035">
    <property type="entry name" value="TCRTETA"/>
</dbReference>
<feature type="transmembrane region" description="Helical" evidence="6">
    <location>
        <begin position="106"/>
        <end position="124"/>
    </location>
</feature>
<dbReference type="PANTHER" id="PTHR23531">
    <property type="entry name" value="QUINOLENE RESISTANCE PROTEIN NORA"/>
    <property type="match status" value="1"/>
</dbReference>
<dbReference type="InterPro" id="IPR052714">
    <property type="entry name" value="MFS_Exporter"/>
</dbReference>
<dbReference type="EMBL" id="JAROCD010000029">
    <property type="protein sequence ID" value="MDN4605781.1"/>
    <property type="molecule type" value="Genomic_DNA"/>
</dbReference>
<comment type="caution">
    <text evidence="8">The sequence shown here is derived from an EMBL/GenBank/DDBJ whole genome shotgun (WGS) entry which is preliminary data.</text>
</comment>
<dbReference type="Gene3D" id="1.20.1250.20">
    <property type="entry name" value="MFS general substrate transporter like domains"/>
    <property type="match status" value="1"/>
</dbReference>
<feature type="transmembrane region" description="Helical" evidence="6">
    <location>
        <begin position="373"/>
        <end position="390"/>
    </location>
</feature>
<gene>
    <name evidence="8" type="ORF">P5G61_31480</name>
</gene>
<keyword evidence="9" id="KW-1185">Reference proteome</keyword>
<evidence type="ECO:0000313" key="9">
    <source>
        <dbReference type="Proteomes" id="UP001174205"/>
    </source>
</evidence>
<evidence type="ECO:0000256" key="3">
    <source>
        <dbReference type="ARBA" id="ARBA00022692"/>
    </source>
</evidence>
<keyword evidence="3 6" id="KW-0812">Transmembrane</keyword>
<feature type="transmembrane region" description="Helical" evidence="6">
    <location>
        <begin position="210"/>
        <end position="229"/>
    </location>
</feature>
<dbReference type="InterPro" id="IPR036259">
    <property type="entry name" value="MFS_trans_sf"/>
</dbReference>
<evidence type="ECO:0000256" key="2">
    <source>
        <dbReference type="ARBA" id="ARBA00022448"/>
    </source>
</evidence>
<comment type="subcellular location">
    <subcellularLocation>
        <location evidence="1">Cell membrane</location>
        <topology evidence="1">Multi-pass membrane protein</topology>
    </subcellularLocation>
</comment>
<feature type="domain" description="Major facilitator superfamily (MFS) profile" evidence="7">
    <location>
        <begin position="7"/>
        <end position="396"/>
    </location>
</feature>
<keyword evidence="2" id="KW-0813">Transport</keyword>